<reference evidence="3 4" key="1">
    <citation type="journal article" date="2018" name="Evol. Lett.">
        <title>Horizontal gene cluster transfer increased hallucinogenic mushroom diversity.</title>
        <authorList>
            <person name="Reynolds H.T."/>
            <person name="Vijayakumar V."/>
            <person name="Gluck-Thaler E."/>
            <person name="Korotkin H.B."/>
            <person name="Matheny P.B."/>
            <person name="Slot J.C."/>
        </authorList>
    </citation>
    <scope>NUCLEOTIDE SEQUENCE [LARGE SCALE GENOMIC DNA]</scope>
    <source>
        <strain evidence="3 4">SRW20</strain>
    </source>
</reference>
<feature type="transmembrane region" description="Helical" evidence="1">
    <location>
        <begin position="228"/>
        <end position="251"/>
    </location>
</feature>
<dbReference type="InterPro" id="IPR045338">
    <property type="entry name" value="DUF6535"/>
</dbReference>
<protein>
    <recommendedName>
        <fullName evidence="2">DUF6535 domain-containing protein</fullName>
    </recommendedName>
</protein>
<accession>A0A409W8L1</accession>
<dbReference type="Proteomes" id="UP000284706">
    <property type="component" value="Unassembled WGS sequence"/>
</dbReference>
<keyword evidence="1" id="KW-1133">Transmembrane helix</keyword>
<feature type="transmembrane region" description="Helical" evidence="1">
    <location>
        <begin position="197"/>
        <end position="222"/>
    </location>
</feature>
<dbReference type="OrthoDB" id="3235960at2759"/>
<feature type="transmembrane region" description="Helical" evidence="1">
    <location>
        <begin position="272"/>
        <end position="295"/>
    </location>
</feature>
<dbReference type="AlphaFoldDB" id="A0A409W8L1"/>
<keyword evidence="1" id="KW-0812">Transmembrane</keyword>
<evidence type="ECO:0000259" key="2">
    <source>
        <dbReference type="Pfam" id="PF20153"/>
    </source>
</evidence>
<evidence type="ECO:0000313" key="4">
    <source>
        <dbReference type="Proteomes" id="UP000284706"/>
    </source>
</evidence>
<organism evidence="3 4">
    <name type="scientific">Gymnopilus dilepis</name>
    <dbReference type="NCBI Taxonomy" id="231916"/>
    <lineage>
        <taxon>Eukaryota</taxon>
        <taxon>Fungi</taxon>
        <taxon>Dikarya</taxon>
        <taxon>Basidiomycota</taxon>
        <taxon>Agaricomycotina</taxon>
        <taxon>Agaricomycetes</taxon>
        <taxon>Agaricomycetidae</taxon>
        <taxon>Agaricales</taxon>
        <taxon>Agaricineae</taxon>
        <taxon>Hymenogastraceae</taxon>
        <taxon>Gymnopilus</taxon>
    </lineage>
</organism>
<evidence type="ECO:0000313" key="3">
    <source>
        <dbReference type="EMBL" id="PPQ74843.1"/>
    </source>
</evidence>
<feature type="transmembrane region" description="Helical" evidence="1">
    <location>
        <begin position="54"/>
        <end position="74"/>
    </location>
</feature>
<gene>
    <name evidence="3" type="ORF">CVT26_005223</name>
</gene>
<dbReference type="Pfam" id="PF20153">
    <property type="entry name" value="DUF6535"/>
    <property type="match status" value="1"/>
</dbReference>
<dbReference type="EMBL" id="NHYE01005309">
    <property type="protein sequence ID" value="PPQ74843.1"/>
    <property type="molecule type" value="Genomic_DNA"/>
</dbReference>
<dbReference type="InParanoid" id="A0A409W8L1"/>
<feature type="domain" description="DUF6535" evidence="2">
    <location>
        <begin position="32"/>
        <end position="210"/>
    </location>
</feature>
<feature type="transmembrane region" description="Helical" evidence="1">
    <location>
        <begin position="129"/>
        <end position="152"/>
    </location>
</feature>
<proteinExistence type="predicted"/>
<keyword evidence="4" id="KW-1185">Reference proteome</keyword>
<comment type="caution">
    <text evidence="3">The sequence shown here is derived from an EMBL/GenBank/DDBJ whole genome shotgun (WGS) entry which is preliminary data.</text>
</comment>
<dbReference type="STRING" id="231916.A0A409W8L1"/>
<name>A0A409W8L1_9AGAR</name>
<sequence length="565" mass="64296">MFGRPEPETEFKPWQCGDPYQCPIPDDGEDHWAKLLEPKLEEDRIRCEAWREEVQNLLIFAGLFSAVVSAFAVLSYPGLQPDQDEIMINLLAHIATRLDSPSNTTSLVPNLNPTTLASPISASSIRVNVFWFMSLVLSLTSALIGIVSLQWLREHQNYPPSLSSKDKFAIFGMRAEGLEAWYVPQILSSLPLFLQSALVLFFVGLIDFLLVSSSTVAIPVVICAGIPLAFLAFTTTSSALQIFVFCLPVIYSRRVPIQVPYKSTQSRLFRQTLAISATIFTWLGHVIYVLCYLLPSSTVYQLRKQYREIPLPIPPSETDNQQDNLENQRALAIWRVLHISRSQSWIDFDQRWIDSRYRYANSIVSGGWYPEYVEYVPRRLPVYDLVNTMVVIGCYDYIQPSAARCYLCIEEILSSPFIAGSMQSLRVFLGPDRTDLRKPFQAFSSLLQSDGQSPAFLDDEVKMIFLAQANAWLFGSEKSSVRATTRHYAELQLRVARYLFSFEVGKFRKGHSIPKHIIWMFYCSSLSSLSSVERAGQFLNDSAYPCFLILYLHDRNIRSSVSFHP</sequence>
<evidence type="ECO:0000256" key="1">
    <source>
        <dbReference type="SAM" id="Phobius"/>
    </source>
</evidence>
<keyword evidence="1" id="KW-0472">Membrane</keyword>